<keyword evidence="3" id="KW-1185">Reference proteome</keyword>
<reference evidence="2" key="1">
    <citation type="submission" date="2022-10" db="EMBL/GenBank/DDBJ databases">
        <title>Adaptive evolution leads to modifications in subtelomeric GC content in a zoonotic Cryptosporidium species.</title>
        <authorList>
            <person name="Li J."/>
            <person name="Feng Y."/>
            <person name="Xiao L."/>
        </authorList>
    </citation>
    <scope>NUCLEOTIDE SEQUENCE</scope>
    <source>
        <strain evidence="2">25894</strain>
    </source>
</reference>
<gene>
    <name evidence="2" type="ORF">OJ252_2733</name>
</gene>
<feature type="region of interest" description="Disordered" evidence="1">
    <location>
        <begin position="142"/>
        <end position="172"/>
    </location>
</feature>
<feature type="compositionally biased region" description="Gly residues" evidence="1">
    <location>
        <begin position="95"/>
        <end position="111"/>
    </location>
</feature>
<comment type="caution">
    <text evidence="2">The sequence shown here is derived from an EMBL/GenBank/DDBJ whole genome shotgun (WGS) entry which is preliminary data.</text>
</comment>
<feature type="compositionally biased region" description="Basic and acidic residues" evidence="1">
    <location>
        <begin position="38"/>
        <end position="63"/>
    </location>
</feature>
<evidence type="ECO:0000256" key="1">
    <source>
        <dbReference type="SAM" id="MobiDB-lite"/>
    </source>
</evidence>
<feature type="region of interest" description="Disordered" evidence="1">
    <location>
        <begin position="31"/>
        <end position="128"/>
    </location>
</feature>
<dbReference type="EMBL" id="JAPCXB010000114">
    <property type="protein sequence ID" value="KAJ1607784.1"/>
    <property type="molecule type" value="Genomic_DNA"/>
</dbReference>
<evidence type="ECO:0000313" key="3">
    <source>
        <dbReference type="Proteomes" id="UP001071777"/>
    </source>
</evidence>
<accession>A0ABQ8P4E8</accession>
<dbReference type="Proteomes" id="UP001071777">
    <property type="component" value="Unassembled WGS sequence"/>
</dbReference>
<evidence type="ECO:0000313" key="2">
    <source>
        <dbReference type="EMBL" id="KAJ1607784.1"/>
    </source>
</evidence>
<organism evidence="2 3">
    <name type="scientific">Cryptosporidium canis</name>
    <dbReference type="NCBI Taxonomy" id="195482"/>
    <lineage>
        <taxon>Eukaryota</taxon>
        <taxon>Sar</taxon>
        <taxon>Alveolata</taxon>
        <taxon>Apicomplexa</taxon>
        <taxon>Conoidasida</taxon>
        <taxon>Coccidia</taxon>
        <taxon>Eucoccidiorida</taxon>
        <taxon>Eimeriorina</taxon>
        <taxon>Cryptosporidiidae</taxon>
        <taxon>Cryptosporidium</taxon>
    </lineage>
</organism>
<sequence length="246" mass="26054">MTAKGFDGEEGFFGSLGQIYGSFVGGLFPEELCESEESERSEVDGGGDSRAELSTGERVDLRRVPVSVKLPRNINEQDSEEKQGGGPGSLETGEGSPGPGVGGGRSRGGGCVSRAEMEDGPAEVRVPERLLRPVDLPCLEGDGVFWGESGSPEEGGGRSGPASSGMSVREASRSFSSGLLKVTMEDGDSDNDSEHELEYFQMTENEKLMFRVRSRIRADSFLDEISNEISVLSPGGGRPRGALCAH</sequence>
<protein>
    <submittedName>
        <fullName evidence="2">Uncharacterized protein</fullName>
    </submittedName>
</protein>
<proteinExistence type="predicted"/>
<name>A0ABQ8P4E8_9CRYT</name>